<feature type="chain" id="PRO_5021475784" evidence="1">
    <location>
        <begin position="19"/>
        <end position="139"/>
    </location>
</feature>
<keyword evidence="3" id="KW-1185">Reference proteome</keyword>
<dbReference type="Gramene" id="RZC72050">
    <property type="protein sequence ID" value="RZC72050"/>
    <property type="gene ID" value="C5167_035227"/>
</dbReference>
<gene>
    <name evidence="2" type="ORF">C5167_035227</name>
</gene>
<evidence type="ECO:0000256" key="1">
    <source>
        <dbReference type="SAM" id="SignalP"/>
    </source>
</evidence>
<proteinExistence type="predicted"/>
<name>A0A4Y7KI70_PAPSO</name>
<evidence type="ECO:0000313" key="2">
    <source>
        <dbReference type="EMBL" id="RZC72050.1"/>
    </source>
</evidence>
<dbReference type="EMBL" id="CM010721">
    <property type="protein sequence ID" value="RZC72050.1"/>
    <property type="molecule type" value="Genomic_DNA"/>
</dbReference>
<protein>
    <submittedName>
        <fullName evidence="2">Uncharacterized protein</fullName>
    </submittedName>
</protein>
<evidence type="ECO:0000313" key="3">
    <source>
        <dbReference type="Proteomes" id="UP000316621"/>
    </source>
</evidence>
<feature type="signal peptide" evidence="1">
    <location>
        <begin position="1"/>
        <end position="18"/>
    </location>
</feature>
<sequence>MRVPFFRLLDSLLHQLFSLFQLQREIYDHEELGTKLKNHNFRTGSDCEVIAYLVSIHGSFDMPITNLTSQSRPNAGMVPGGTNVGPGGLQNQVRPLVNMGTVPGAGRGFGFPGKFGRGSELTLLSHRLLSSANEGANDA</sequence>
<dbReference type="Proteomes" id="UP000316621">
    <property type="component" value="Chromosome 7"/>
</dbReference>
<organism evidence="2 3">
    <name type="scientific">Papaver somniferum</name>
    <name type="common">Opium poppy</name>
    <dbReference type="NCBI Taxonomy" id="3469"/>
    <lineage>
        <taxon>Eukaryota</taxon>
        <taxon>Viridiplantae</taxon>
        <taxon>Streptophyta</taxon>
        <taxon>Embryophyta</taxon>
        <taxon>Tracheophyta</taxon>
        <taxon>Spermatophyta</taxon>
        <taxon>Magnoliopsida</taxon>
        <taxon>Ranunculales</taxon>
        <taxon>Papaveraceae</taxon>
        <taxon>Papaveroideae</taxon>
        <taxon>Papaver</taxon>
    </lineage>
</organism>
<dbReference type="AlphaFoldDB" id="A0A4Y7KI70"/>
<reference evidence="2 3" key="1">
    <citation type="journal article" date="2018" name="Science">
        <title>The opium poppy genome and morphinan production.</title>
        <authorList>
            <person name="Guo L."/>
            <person name="Winzer T."/>
            <person name="Yang X."/>
            <person name="Li Y."/>
            <person name="Ning Z."/>
            <person name="He Z."/>
            <person name="Teodor R."/>
            <person name="Lu Y."/>
            <person name="Bowser T.A."/>
            <person name="Graham I.A."/>
            <person name="Ye K."/>
        </authorList>
    </citation>
    <scope>NUCLEOTIDE SEQUENCE [LARGE SCALE GENOMIC DNA]</scope>
    <source>
        <strain evidence="3">cv. HN1</strain>
        <tissue evidence="2">Leaves</tissue>
    </source>
</reference>
<accession>A0A4Y7KI70</accession>
<keyword evidence="1" id="KW-0732">Signal</keyword>
<dbReference type="STRING" id="3469.A0A4Y7KI70"/>